<dbReference type="PANTHER" id="PTHR35004:SF7">
    <property type="entry name" value="INTEGRASE PROTEIN"/>
    <property type="match status" value="1"/>
</dbReference>
<protein>
    <recommendedName>
        <fullName evidence="6">HTH IS21-type domain-containing protein</fullName>
    </recommendedName>
</protein>
<keyword evidence="3" id="KW-0238">DNA-binding</keyword>
<comment type="caution">
    <text evidence="7">The sequence shown here is derived from an EMBL/GenBank/DDBJ whole genome shotgun (WGS) entry which is preliminary data.</text>
</comment>
<evidence type="ECO:0000259" key="6">
    <source>
        <dbReference type="PROSITE" id="PS50531"/>
    </source>
</evidence>
<dbReference type="GO" id="GO:0006310">
    <property type="term" value="P:DNA recombination"/>
    <property type="evidence" value="ECO:0007669"/>
    <property type="project" value="UniProtKB-KW"/>
</dbReference>
<keyword evidence="8" id="KW-1185">Reference proteome</keyword>
<dbReference type="GO" id="GO:0003677">
    <property type="term" value="F:DNA binding"/>
    <property type="evidence" value="ECO:0007669"/>
    <property type="project" value="UniProtKB-KW"/>
</dbReference>
<organism evidence="7 8">
    <name type="scientific">Olsenella profusa F0195</name>
    <dbReference type="NCBI Taxonomy" id="1125712"/>
    <lineage>
        <taxon>Bacteria</taxon>
        <taxon>Bacillati</taxon>
        <taxon>Actinomycetota</taxon>
        <taxon>Coriobacteriia</taxon>
        <taxon>Coriobacteriales</taxon>
        <taxon>Atopobiaceae</taxon>
        <taxon>Olsenella</taxon>
    </lineage>
</organism>
<evidence type="ECO:0000256" key="4">
    <source>
        <dbReference type="ARBA" id="ARBA00023172"/>
    </source>
</evidence>
<keyword evidence="2" id="KW-0815">Transposition</keyword>
<dbReference type="Proteomes" id="UP000016638">
    <property type="component" value="Unassembled WGS sequence"/>
</dbReference>
<sequence length="311" mass="35493">EDIRRRRSRGESVASISRNTGVSEPTVRKYLRMEDLSPSRPGRRAAESELLEPYEATIDAWLLDDCRNWRKQRHTATRVFVRLRDEEGYGGSYSTVQRYVKRRREEMAEERDARDAQGYLQLSWLPGECQVDFGEADFRVRGVVTRGRYLTVSFPHPDVGPAQVFWGETSECVCQGLRNVFEFVGGVPARAVFDNATEVGRRVCGEVRLSEMFRRFFAHYCLDHASANPYSGNEKGNVEAKVGYHRRNLFVPVPQMHDAEAFVNVNAFSTSHTKTISPGTPPWLRQTRHRVLPDFGLPLPSLLCGQVLEPI</sequence>
<dbReference type="NCBIfam" id="NF033546">
    <property type="entry name" value="transpos_IS21"/>
    <property type="match status" value="1"/>
</dbReference>
<dbReference type="EMBL" id="AWEZ01000019">
    <property type="protein sequence ID" value="ERL09879.1"/>
    <property type="molecule type" value="Genomic_DNA"/>
</dbReference>
<dbReference type="STRING" id="1125712.HMPREF1316_2604"/>
<gene>
    <name evidence="7" type="ORF">HMPREF1316_2604</name>
</gene>
<evidence type="ECO:0000256" key="2">
    <source>
        <dbReference type="ARBA" id="ARBA00022578"/>
    </source>
</evidence>
<feature type="non-terminal residue" evidence="7">
    <location>
        <position position="1"/>
    </location>
</feature>
<evidence type="ECO:0000313" key="7">
    <source>
        <dbReference type="EMBL" id="ERL09879.1"/>
    </source>
</evidence>
<proteinExistence type="inferred from homology"/>
<feature type="domain" description="HTH IS21-type" evidence="6">
    <location>
        <begin position="1"/>
        <end position="62"/>
    </location>
</feature>
<keyword evidence="4" id="KW-0233">DNA recombination</keyword>
<accession>U2TA26</accession>
<dbReference type="PROSITE" id="PS50531">
    <property type="entry name" value="HTH_IS21"/>
    <property type="match status" value="1"/>
</dbReference>
<reference evidence="7 8" key="1">
    <citation type="submission" date="2013-08" db="EMBL/GenBank/DDBJ databases">
        <authorList>
            <person name="Durkin A.S."/>
            <person name="Haft D.R."/>
            <person name="McCorrison J."/>
            <person name="Torralba M."/>
            <person name="Gillis M."/>
            <person name="Haft D.H."/>
            <person name="Methe B."/>
            <person name="Sutton G."/>
            <person name="Nelson K.E."/>
        </authorList>
    </citation>
    <scope>NUCLEOTIDE SEQUENCE [LARGE SCALE GENOMIC DNA]</scope>
    <source>
        <strain evidence="7 8">F0195</strain>
    </source>
</reference>
<evidence type="ECO:0000256" key="5">
    <source>
        <dbReference type="SAM" id="MobiDB-lite"/>
    </source>
</evidence>
<dbReference type="RefSeq" id="WP_021725375.1">
    <property type="nucleotide sequence ID" value="NZ_AWEZ01000019.1"/>
</dbReference>
<comment type="similarity">
    <text evidence="1">Belongs to the transposase IS21/IS408/IS1162 family.</text>
</comment>
<dbReference type="PANTHER" id="PTHR35004">
    <property type="entry name" value="TRANSPOSASE RV3428C-RELATED"/>
    <property type="match status" value="1"/>
</dbReference>
<name>U2TA26_9ACTN</name>
<dbReference type="eggNOG" id="COG4584">
    <property type="taxonomic scope" value="Bacteria"/>
</dbReference>
<dbReference type="OrthoDB" id="2065409at2"/>
<dbReference type="AlphaFoldDB" id="U2TA26"/>
<dbReference type="GO" id="GO:0032196">
    <property type="term" value="P:transposition"/>
    <property type="evidence" value="ECO:0007669"/>
    <property type="project" value="UniProtKB-KW"/>
</dbReference>
<evidence type="ECO:0000313" key="8">
    <source>
        <dbReference type="Proteomes" id="UP000016638"/>
    </source>
</evidence>
<feature type="region of interest" description="Disordered" evidence="5">
    <location>
        <begin position="1"/>
        <end position="21"/>
    </location>
</feature>
<evidence type="ECO:0000256" key="1">
    <source>
        <dbReference type="ARBA" id="ARBA00009277"/>
    </source>
</evidence>
<dbReference type="PATRIC" id="fig|1125712.3.peg.540"/>
<evidence type="ECO:0000256" key="3">
    <source>
        <dbReference type="ARBA" id="ARBA00023125"/>
    </source>
</evidence>
<dbReference type="InterPro" id="IPR017894">
    <property type="entry name" value="HTH_IS21_transposase_type"/>
</dbReference>